<dbReference type="SUPFAM" id="SSF52540">
    <property type="entry name" value="P-loop containing nucleoside triphosphate hydrolases"/>
    <property type="match status" value="1"/>
</dbReference>
<name>Q1K4H4_DESA6</name>
<dbReference type="Gene3D" id="3.40.50.300">
    <property type="entry name" value="P-loop containing nucleotide triphosphate hydrolases"/>
    <property type="match status" value="1"/>
</dbReference>
<dbReference type="InterPro" id="IPR006321">
    <property type="entry name" value="PilT/PilU"/>
</dbReference>
<dbReference type="InterPro" id="IPR003593">
    <property type="entry name" value="AAA+_ATPase"/>
</dbReference>
<dbReference type="NCBIfam" id="TIGR01420">
    <property type="entry name" value="pilT_fam"/>
    <property type="match status" value="1"/>
</dbReference>
<evidence type="ECO:0000256" key="1">
    <source>
        <dbReference type="ARBA" id="ARBA00006611"/>
    </source>
</evidence>
<dbReference type="InterPro" id="IPR027417">
    <property type="entry name" value="P-loop_NTPase"/>
</dbReference>
<dbReference type="Proteomes" id="UP000005695">
    <property type="component" value="Unassembled WGS sequence"/>
</dbReference>
<dbReference type="RefSeq" id="WP_005997302.1">
    <property type="nucleotide sequence ID" value="NZ_AAEW02000001.1"/>
</dbReference>
<dbReference type="OrthoDB" id="9805147at2"/>
<dbReference type="InterPro" id="IPR050921">
    <property type="entry name" value="T4SS_GSP_E_ATPase"/>
</dbReference>
<reference evidence="3" key="2">
    <citation type="submission" date="2006-05" db="EMBL/GenBank/DDBJ databases">
        <title>Sequencing of the draft genome and assembly of Desulfuromonas acetoxidans DSM 684.</title>
        <authorList>
            <consortium name="US DOE Joint Genome Institute (JGI-PGF)"/>
            <person name="Copeland A."/>
            <person name="Lucas S."/>
            <person name="Lapidus A."/>
            <person name="Barry K."/>
            <person name="Detter J.C."/>
            <person name="Glavina del Rio T."/>
            <person name="Hammon N."/>
            <person name="Israni S."/>
            <person name="Dalin E."/>
            <person name="Tice H."/>
            <person name="Bruce D."/>
            <person name="Pitluck S."/>
            <person name="Richardson P."/>
        </authorList>
    </citation>
    <scope>NUCLEOTIDE SEQUENCE [LARGE SCALE GENOMIC DNA]</scope>
    <source>
        <strain evidence="3">DSM 684</strain>
    </source>
</reference>
<dbReference type="PANTHER" id="PTHR30486">
    <property type="entry name" value="TWITCHING MOTILITY PROTEIN PILT"/>
    <property type="match status" value="1"/>
</dbReference>
<gene>
    <name evidence="3" type="ORF">Dace_2995</name>
</gene>
<dbReference type="EMBL" id="AAEW02000001">
    <property type="protein sequence ID" value="EAT17129.1"/>
    <property type="molecule type" value="Genomic_DNA"/>
</dbReference>
<dbReference type="GO" id="GO:0016887">
    <property type="term" value="F:ATP hydrolysis activity"/>
    <property type="evidence" value="ECO:0007669"/>
    <property type="project" value="InterPro"/>
</dbReference>
<evidence type="ECO:0000313" key="4">
    <source>
        <dbReference type="Proteomes" id="UP000005695"/>
    </source>
</evidence>
<feature type="domain" description="AAA+ ATPase" evidence="2">
    <location>
        <begin position="124"/>
        <end position="258"/>
    </location>
</feature>
<dbReference type="AlphaFoldDB" id="Q1K4H4"/>
<dbReference type="Pfam" id="PF00437">
    <property type="entry name" value="T2SSE"/>
    <property type="match status" value="1"/>
</dbReference>
<evidence type="ECO:0000259" key="2">
    <source>
        <dbReference type="SMART" id="SM00382"/>
    </source>
</evidence>
<dbReference type="PANTHER" id="PTHR30486:SF6">
    <property type="entry name" value="TYPE IV PILUS RETRACTATION ATPASE PILT"/>
    <property type="match status" value="1"/>
</dbReference>
<dbReference type="CDD" id="cd01131">
    <property type="entry name" value="PilT"/>
    <property type="match status" value="1"/>
</dbReference>
<reference evidence="3" key="1">
    <citation type="submission" date="2006-05" db="EMBL/GenBank/DDBJ databases">
        <title>Annotation of the draft genome assembly of Desulfuromonas acetoxidans DSM 684.</title>
        <authorList>
            <consortium name="US DOE Joint Genome Institute (JGI-ORNL)"/>
            <person name="Larimer F."/>
            <person name="Land M."/>
            <person name="Hauser L."/>
        </authorList>
    </citation>
    <scope>NUCLEOTIDE SEQUENCE [LARGE SCALE GENOMIC DNA]</scope>
    <source>
        <strain evidence="3">DSM 684</strain>
    </source>
</reference>
<comment type="caution">
    <text evidence="3">The sequence shown here is derived from an EMBL/GenBank/DDBJ whole genome shotgun (WGS) entry which is preliminary data.</text>
</comment>
<dbReference type="Gene3D" id="3.30.450.90">
    <property type="match status" value="1"/>
</dbReference>
<organism evidence="3 4">
    <name type="scientific">Desulfuromonas acetoxidans (strain DSM 684 / 11070)</name>
    <dbReference type="NCBI Taxonomy" id="281689"/>
    <lineage>
        <taxon>Bacteria</taxon>
        <taxon>Pseudomonadati</taxon>
        <taxon>Thermodesulfobacteriota</taxon>
        <taxon>Desulfuromonadia</taxon>
        <taxon>Desulfuromonadales</taxon>
        <taxon>Desulfuromonadaceae</taxon>
        <taxon>Desulfuromonas</taxon>
    </lineage>
</organism>
<sequence>MAQIDRLFDIMLDRGASDLHLLQGQPPKIREHGRMVAIDGEAPINEEQMIGYLKEICVPERWTEFLANKDLDFAYEKDEKARFRANYYGQLHGMGAVFRVIPTKILTMEELHLPEVLKSFAALRSGLVLVTGPTGSGKSTTLAAIIDYINDNYSRYILTIEEPIEFVHPNKRSVFCQREVGSDVHSFGDGLHTASRQDCDVILVGEMRDYETISLALSAASMGTLVFGTLHTNSAVKTIDRIIDVFPSDQQGMARTMLADSLRGICAQLLLKKEGGGRIAANEILIGTTGLAASIRENNIGNIRNIIQGGKSLGMQMMDDVLASYLKDELISPDEAYLKAQDKNRFKPKDEG</sequence>
<protein>
    <submittedName>
        <fullName evidence="3">Twitching motility protein</fullName>
    </submittedName>
</protein>
<dbReference type="GO" id="GO:0005524">
    <property type="term" value="F:ATP binding"/>
    <property type="evidence" value="ECO:0007669"/>
    <property type="project" value="InterPro"/>
</dbReference>
<dbReference type="InterPro" id="IPR001482">
    <property type="entry name" value="T2SS/T4SS_dom"/>
</dbReference>
<dbReference type="SMART" id="SM00382">
    <property type="entry name" value="AAA"/>
    <property type="match status" value="1"/>
</dbReference>
<evidence type="ECO:0000313" key="3">
    <source>
        <dbReference type="EMBL" id="EAT17129.1"/>
    </source>
</evidence>
<keyword evidence="4" id="KW-1185">Reference proteome</keyword>
<comment type="similarity">
    <text evidence="1">Belongs to the GSP E family.</text>
</comment>
<proteinExistence type="inferred from homology"/>
<accession>Q1K4H4</accession>